<sequence length="99" mass="11214">MFADGTLSNELLEIQVSVLPNEDCRWPLINSSIICAGDEIGGKNPYHGDSGGPLMIKYDGRWIQIGVTSMSHEYETPYLPAMYVRVTEYMDWIQENILD</sequence>
<dbReference type="InterPro" id="IPR051487">
    <property type="entry name" value="Ser/Thr_Proteases_Immune/Dev"/>
</dbReference>
<dbReference type="InterPro" id="IPR033116">
    <property type="entry name" value="TRYPSIN_SER"/>
</dbReference>
<evidence type="ECO:0000256" key="2">
    <source>
        <dbReference type="ARBA" id="ARBA00024195"/>
    </source>
</evidence>
<dbReference type="SUPFAM" id="SSF50494">
    <property type="entry name" value="Trypsin-like serine proteases"/>
    <property type="match status" value="1"/>
</dbReference>
<dbReference type="EMBL" id="JASPKZ010008445">
    <property type="protein sequence ID" value="KAJ9579396.1"/>
    <property type="molecule type" value="Genomic_DNA"/>
</dbReference>
<evidence type="ECO:0000259" key="3">
    <source>
        <dbReference type="PROSITE" id="PS50240"/>
    </source>
</evidence>
<dbReference type="Proteomes" id="UP001233999">
    <property type="component" value="Unassembled WGS sequence"/>
</dbReference>
<evidence type="ECO:0000313" key="5">
    <source>
        <dbReference type="Proteomes" id="UP001233999"/>
    </source>
</evidence>
<comment type="similarity">
    <text evidence="2">Belongs to the peptidase S1 family. CLIP subfamily.</text>
</comment>
<dbReference type="InterPro" id="IPR043504">
    <property type="entry name" value="Peptidase_S1_PA_chymotrypsin"/>
</dbReference>
<proteinExistence type="inferred from homology"/>
<dbReference type="Pfam" id="PF00089">
    <property type="entry name" value="Trypsin"/>
    <property type="match status" value="1"/>
</dbReference>
<dbReference type="GO" id="GO:0004252">
    <property type="term" value="F:serine-type endopeptidase activity"/>
    <property type="evidence" value="ECO:0007669"/>
    <property type="project" value="InterPro"/>
</dbReference>
<protein>
    <recommendedName>
        <fullName evidence="3">Peptidase S1 domain-containing protein</fullName>
    </recommendedName>
</protein>
<reference evidence="4" key="1">
    <citation type="journal article" date="2023" name="IScience">
        <title>Live-bearing cockroach genome reveals convergent evolutionary mechanisms linked to viviparity in insects and beyond.</title>
        <authorList>
            <person name="Fouks B."/>
            <person name="Harrison M.C."/>
            <person name="Mikhailova A.A."/>
            <person name="Marchal E."/>
            <person name="English S."/>
            <person name="Carruthers M."/>
            <person name="Jennings E.C."/>
            <person name="Chiamaka E.L."/>
            <person name="Frigard R.A."/>
            <person name="Pippel M."/>
            <person name="Attardo G.M."/>
            <person name="Benoit J.B."/>
            <person name="Bornberg-Bauer E."/>
            <person name="Tobe S.S."/>
        </authorList>
    </citation>
    <scope>NUCLEOTIDE SEQUENCE</scope>
    <source>
        <strain evidence="4">Stay&amp;Tobe</strain>
    </source>
</reference>
<dbReference type="AlphaFoldDB" id="A0AAD7ZF71"/>
<name>A0AAD7ZF71_DIPPU</name>
<comment type="caution">
    <text evidence="4">The sequence shown here is derived from an EMBL/GenBank/DDBJ whole genome shotgun (WGS) entry which is preliminary data.</text>
</comment>
<dbReference type="InterPro" id="IPR009003">
    <property type="entry name" value="Peptidase_S1_PA"/>
</dbReference>
<gene>
    <name evidence="4" type="ORF">L9F63_024494</name>
</gene>
<dbReference type="PANTHER" id="PTHR24256">
    <property type="entry name" value="TRYPTASE-RELATED"/>
    <property type="match status" value="1"/>
</dbReference>
<dbReference type="PROSITE" id="PS00135">
    <property type="entry name" value="TRYPSIN_SER"/>
    <property type="match status" value="1"/>
</dbReference>
<evidence type="ECO:0000313" key="4">
    <source>
        <dbReference type="EMBL" id="KAJ9579396.1"/>
    </source>
</evidence>
<organism evidence="4 5">
    <name type="scientific">Diploptera punctata</name>
    <name type="common">Pacific beetle cockroach</name>
    <dbReference type="NCBI Taxonomy" id="6984"/>
    <lineage>
        <taxon>Eukaryota</taxon>
        <taxon>Metazoa</taxon>
        <taxon>Ecdysozoa</taxon>
        <taxon>Arthropoda</taxon>
        <taxon>Hexapoda</taxon>
        <taxon>Insecta</taxon>
        <taxon>Pterygota</taxon>
        <taxon>Neoptera</taxon>
        <taxon>Polyneoptera</taxon>
        <taxon>Dictyoptera</taxon>
        <taxon>Blattodea</taxon>
        <taxon>Blaberoidea</taxon>
        <taxon>Blaberidae</taxon>
        <taxon>Diplopterinae</taxon>
        <taxon>Diploptera</taxon>
    </lineage>
</organism>
<keyword evidence="5" id="KW-1185">Reference proteome</keyword>
<dbReference type="InterPro" id="IPR001254">
    <property type="entry name" value="Trypsin_dom"/>
</dbReference>
<evidence type="ECO:0000256" key="1">
    <source>
        <dbReference type="ARBA" id="ARBA00023157"/>
    </source>
</evidence>
<dbReference type="PROSITE" id="PS50240">
    <property type="entry name" value="TRYPSIN_DOM"/>
    <property type="match status" value="1"/>
</dbReference>
<keyword evidence="1" id="KW-1015">Disulfide bond</keyword>
<accession>A0AAD7ZF71</accession>
<reference evidence="4" key="2">
    <citation type="submission" date="2023-05" db="EMBL/GenBank/DDBJ databases">
        <authorList>
            <person name="Fouks B."/>
        </authorList>
    </citation>
    <scope>NUCLEOTIDE SEQUENCE</scope>
    <source>
        <strain evidence="4">Stay&amp;Tobe</strain>
        <tissue evidence="4">Testes</tissue>
    </source>
</reference>
<feature type="domain" description="Peptidase S1" evidence="3">
    <location>
        <begin position="1"/>
        <end position="98"/>
    </location>
</feature>
<dbReference type="Gene3D" id="2.40.10.10">
    <property type="entry name" value="Trypsin-like serine proteases"/>
    <property type="match status" value="1"/>
</dbReference>
<dbReference type="GO" id="GO:0006508">
    <property type="term" value="P:proteolysis"/>
    <property type="evidence" value="ECO:0007669"/>
    <property type="project" value="InterPro"/>
</dbReference>